<accession>A0A8X7UJW8</accession>
<organism evidence="1 2">
    <name type="scientific">Brassica carinata</name>
    <name type="common">Ethiopian mustard</name>
    <name type="synonym">Abyssinian cabbage</name>
    <dbReference type="NCBI Taxonomy" id="52824"/>
    <lineage>
        <taxon>Eukaryota</taxon>
        <taxon>Viridiplantae</taxon>
        <taxon>Streptophyta</taxon>
        <taxon>Embryophyta</taxon>
        <taxon>Tracheophyta</taxon>
        <taxon>Spermatophyta</taxon>
        <taxon>Magnoliopsida</taxon>
        <taxon>eudicotyledons</taxon>
        <taxon>Gunneridae</taxon>
        <taxon>Pentapetalae</taxon>
        <taxon>rosids</taxon>
        <taxon>malvids</taxon>
        <taxon>Brassicales</taxon>
        <taxon>Brassicaceae</taxon>
        <taxon>Brassiceae</taxon>
        <taxon>Brassica</taxon>
    </lineage>
</organism>
<dbReference type="Proteomes" id="UP000886595">
    <property type="component" value="Unassembled WGS sequence"/>
</dbReference>
<comment type="caution">
    <text evidence="1">The sequence shown here is derived from an EMBL/GenBank/DDBJ whole genome shotgun (WGS) entry which is preliminary data.</text>
</comment>
<protein>
    <submittedName>
        <fullName evidence="1">Uncharacterized protein</fullName>
    </submittedName>
</protein>
<gene>
    <name evidence="1" type="ORF">Bca52824_051526</name>
</gene>
<keyword evidence="2" id="KW-1185">Reference proteome</keyword>
<evidence type="ECO:0000313" key="2">
    <source>
        <dbReference type="Proteomes" id="UP000886595"/>
    </source>
</evidence>
<sequence length="68" mass="7970">MSEKEDSGRVKAQGDNYQMTEQDTVMLLTGSWVREEDRRWIFDSLSEEGKHSIDLFPDLEYEELVKNG</sequence>
<name>A0A8X7UJW8_BRACI</name>
<dbReference type="AlphaFoldDB" id="A0A8X7UJW8"/>
<reference evidence="1 2" key="1">
    <citation type="submission" date="2020-02" db="EMBL/GenBank/DDBJ databases">
        <authorList>
            <person name="Ma Q."/>
            <person name="Huang Y."/>
            <person name="Song X."/>
            <person name="Pei D."/>
        </authorList>
    </citation>
    <scope>NUCLEOTIDE SEQUENCE [LARGE SCALE GENOMIC DNA]</scope>
    <source>
        <strain evidence="1">Sxm20200214</strain>
        <tissue evidence="1">Leaf</tissue>
    </source>
</reference>
<dbReference type="EMBL" id="JAAMPC010000011">
    <property type="protein sequence ID" value="KAG2280306.1"/>
    <property type="molecule type" value="Genomic_DNA"/>
</dbReference>
<evidence type="ECO:0000313" key="1">
    <source>
        <dbReference type="EMBL" id="KAG2280306.1"/>
    </source>
</evidence>
<proteinExistence type="predicted"/>